<dbReference type="Proteomes" id="UP000178264">
    <property type="component" value="Unassembled WGS sequence"/>
</dbReference>
<evidence type="ECO:0000313" key="1">
    <source>
        <dbReference type="EMBL" id="OGL87600.1"/>
    </source>
</evidence>
<dbReference type="EMBL" id="MGER01000070">
    <property type="protein sequence ID" value="OGL87600.1"/>
    <property type="molecule type" value="Genomic_DNA"/>
</dbReference>
<dbReference type="SUPFAM" id="SSF53955">
    <property type="entry name" value="Lysozyme-like"/>
    <property type="match status" value="1"/>
</dbReference>
<accession>A0A1F7VAM4</accession>
<name>A0A1F7VAM4_9BACT</name>
<gene>
    <name evidence="1" type="ORF">A3I42_03660</name>
</gene>
<sequence length="421" mass="48010">MQQRITTTYHHQFQVSRPGLVAIVLEARCKSRHQLSSNFDEDLRVEINRLRFRELPPEKHIQLFNIPATCNGSTLKGLKQTIVFLTVLGEGRHVVSLIPRHGAFVEDVHVQELSGKQIVTFPIEKQAEEGDRRPWFTFVLIDLPLKIFSAEVTIERRLRDSDDLKILIDGIVKKNARGGKFLLWYLVGNFLHWLAKGSMGERKRFTVTFEESLDNGVHYIELYADRTPILHQAIFHLAYHETDAEQRAGNIIKTYQPLILSTAKEFHLDPVMVGAVIFQEQANNFNFIDALADYIGGLLHLNTSIGVGQVRVNTARELEKIYPSLDPGVEESWPGEETFVRVERLKDPLTNIRFAAAKLDFSRTRWMQAGFNIEGRPEVLGTLYNIEEVARPITPHAHPEANDFGKGVQENYDKVEALLGL</sequence>
<comment type="caution">
    <text evidence="1">The sequence shown here is derived from an EMBL/GenBank/DDBJ whole genome shotgun (WGS) entry which is preliminary data.</text>
</comment>
<dbReference type="AlphaFoldDB" id="A0A1F7VAM4"/>
<dbReference type="Gene3D" id="1.10.530.10">
    <property type="match status" value="1"/>
</dbReference>
<reference evidence="1 2" key="1">
    <citation type="journal article" date="2016" name="Nat. Commun.">
        <title>Thousands of microbial genomes shed light on interconnected biogeochemical processes in an aquifer system.</title>
        <authorList>
            <person name="Anantharaman K."/>
            <person name="Brown C.T."/>
            <person name="Hug L.A."/>
            <person name="Sharon I."/>
            <person name="Castelle C.J."/>
            <person name="Probst A.J."/>
            <person name="Thomas B.C."/>
            <person name="Singh A."/>
            <person name="Wilkins M.J."/>
            <person name="Karaoz U."/>
            <person name="Brodie E.L."/>
            <person name="Williams K.H."/>
            <person name="Hubbard S.S."/>
            <person name="Banfield J.F."/>
        </authorList>
    </citation>
    <scope>NUCLEOTIDE SEQUENCE [LARGE SCALE GENOMIC DNA]</scope>
</reference>
<proteinExistence type="predicted"/>
<evidence type="ECO:0000313" key="2">
    <source>
        <dbReference type="Proteomes" id="UP000178264"/>
    </source>
</evidence>
<dbReference type="InterPro" id="IPR023346">
    <property type="entry name" value="Lysozyme-like_dom_sf"/>
</dbReference>
<organism evidence="1 2">
    <name type="scientific">Candidatus Uhrbacteria bacterium RIFCSPLOWO2_02_FULL_49_11</name>
    <dbReference type="NCBI Taxonomy" id="1802409"/>
    <lineage>
        <taxon>Bacteria</taxon>
        <taxon>Candidatus Uhriibacteriota</taxon>
    </lineage>
</organism>
<protein>
    <submittedName>
        <fullName evidence="1">Uncharacterized protein</fullName>
    </submittedName>
</protein>